<reference evidence="1" key="1">
    <citation type="submission" date="2022-03" db="EMBL/GenBank/DDBJ databases">
        <title>A functionally conserved STORR gene fusion in Papaver species that diverged 16.8 million years ago.</title>
        <authorList>
            <person name="Catania T."/>
        </authorList>
    </citation>
    <scope>NUCLEOTIDE SEQUENCE</scope>
    <source>
        <strain evidence="1">S-191538</strain>
    </source>
</reference>
<dbReference type="PANTHER" id="PTHR21529:SF4">
    <property type="entry name" value="TPR AND ANKYRIN REPEAT-CONTAINING PROTEIN 1"/>
    <property type="match status" value="1"/>
</dbReference>
<gene>
    <name evidence="1" type="ORF">MKW94_015892</name>
</gene>
<accession>A0AA41RY34</accession>
<dbReference type="InterPro" id="IPR039904">
    <property type="entry name" value="TRANK1"/>
</dbReference>
<proteinExistence type="predicted"/>
<evidence type="ECO:0000313" key="2">
    <source>
        <dbReference type="Proteomes" id="UP001177140"/>
    </source>
</evidence>
<keyword evidence="2" id="KW-1185">Reference proteome</keyword>
<dbReference type="Proteomes" id="UP001177140">
    <property type="component" value="Unassembled WGS sequence"/>
</dbReference>
<dbReference type="PANTHER" id="PTHR21529">
    <property type="entry name" value="MAMMARY TURMOR VIRUS RECEPTOR HOMOLOG 1, 2 MTVR1, 2"/>
    <property type="match status" value="1"/>
</dbReference>
<name>A0AA41RY34_PAPNU</name>
<dbReference type="AlphaFoldDB" id="A0AA41RY34"/>
<comment type="caution">
    <text evidence="1">The sequence shown here is derived from an EMBL/GenBank/DDBJ whole genome shotgun (WGS) entry which is preliminary data.</text>
</comment>
<dbReference type="EMBL" id="JAJJMA010086552">
    <property type="protein sequence ID" value="MCL7029079.1"/>
    <property type="molecule type" value="Genomic_DNA"/>
</dbReference>
<feature type="non-terminal residue" evidence="1">
    <location>
        <position position="1"/>
    </location>
</feature>
<organism evidence="1 2">
    <name type="scientific">Papaver nudicaule</name>
    <name type="common">Iceland poppy</name>
    <dbReference type="NCBI Taxonomy" id="74823"/>
    <lineage>
        <taxon>Eukaryota</taxon>
        <taxon>Viridiplantae</taxon>
        <taxon>Streptophyta</taxon>
        <taxon>Embryophyta</taxon>
        <taxon>Tracheophyta</taxon>
        <taxon>Spermatophyta</taxon>
        <taxon>Magnoliopsida</taxon>
        <taxon>Ranunculales</taxon>
        <taxon>Papaveraceae</taxon>
        <taxon>Papaveroideae</taxon>
        <taxon>Papaver</taxon>
    </lineage>
</organism>
<protein>
    <submittedName>
        <fullName evidence="1">Uncharacterized protein</fullName>
    </submittedName>
</protein>
<feature type="non-terminal residue" evidence="1">
    <location>
        <position position="118"/>
    </location>
</feature>
<evidence type="ECO:0000313" key="1">
    <source>
        <dbReference type="EMBL" id="MCL7029079.1"/>
    </source>
</evidence>
<sequence length="118" mass="13698">VLFSNNFRKSFGKLKSSQIQKSVVNVLVELSNGWRPKKLRVETLCGKPVQLVKQYKVGRLYIISSVDVAKYSCYTQVLKIWDILPLEEIPKLVKSLESVFSIYTDDYLNRCKLEYFKG</sequence>